<feature type="coiled-coil region" evidence="1">
    <location>
        <begin position="393"/>
        <end position="420"/>
    </location>
</feature>
<proteinExistence type="predicted"/>
<evidence type="ECO:0000256" key="2">
    <source>
        <dbReference type="SAM" id="MobiDB-lite"/>
    </source>
</evidence>
<reference evidence="3" key="1">
    <citation type="journal article" date="2011" name="Proc. Natl. Acad. Sci. U.S.A.">
        <title>The genome of the fire ant Solenopsis invicta.</title>
        <authorList>
            <person name="Wurm Y."/>
            <person name="Wang J."/>
            <person name="Riba-Grognuz O."/>
            <person name="Corona M."/>
            <person name="Nygaard S."/>
            <person name="Hunt B.G."/>
            <person name="Ingram K.K."/>
            <person name="Falquet L."/>
            <person name="Nipitwattanaphon M."/>
            <person name="Gotzek D."/>
            <person name="Dijkstra M.B."/>
            <person name="Oettler J."/>
            <person name="Comtesse F."/>
            <person name="Shih C.J."/>
            <person name="Wu W.J."/>
            <person name="Yang C.C."/>
            <person name="Thomas J."/>
            <person name="Beaudoing E."/>
            <person name="Pradervand S."/>
            <person name="Flegel V."/>
            <person name="Cook E.D."/>
            <person name="Fabbretti R."/>
            <person name="Stockinger H."/>
            <person name="Long L."/>
            <person name="Farmerie W.G."/>
            <person name="Oakey J."/>
            <person name="Boomsma J.J."/>
            <person name="Pamilo P."/>
            <person name="Yi S.V."/>
            <person name="Heinze J."/>
            <person name="Goodisman M.A."/>
            <person name="Farinelli L."/>
            <person name="Harshman K."/>
            <person name="Hulo N."/>
            <person name="Cerutti L."/>
            <person name="Xenarios I."/>
            <person name="Shoemaker D."/>
            <person name="Keller L."/>
        </authorList>
    </citation>
    <scope>NUCLEOTIDE SEQUENCE [LARGE SCALE GENOMIC DNA]</scope>
</reference>
<dbReference type="AlphaFoldDB" id="E9JBQ9"/>
<feature type="non-terminal residue" evidence="3">
    <location>
        <position position="533"/>
    </location>
</feature>
<dbReference type="EMBL" id="GL771416">
    <property type="protein sequence ID" value="EFZ09743.1"/>
    <property type="molecule type" value="Genomic_DNA"/>
</dbReference>
<accession>E9JBQ9</accession>
<organism>
    <name type="scientific">Solenopsis invicta</name>
    <name type="common">Red imported fire ant</name>
    <name type="synonym">Solenopsis wagneri</name>
    <dbReference type="NCBI Taxonomy" id="13686"/>
    <lineage>
        <taxon>Eukaryota</taxon>
        <taxon>Metazoa</taxon>
        <taxon>Ecdysozoa</taxon>
        <taxon>Arthropoda</taxon>
        <taxon>Hexapoda</taxon>
        <taxon>Insecta</taxon>
        <taxon>Pterygota</taxon>
        <taxon>Neoptera</taxon>
        <taxon>Endopterygota</taxon>
        <taxon>Hymenoptera</taxon>
        <taxon>Apocrita</taxon>
        <taxon>Aculeata</taxon>
        <taxon>Formicoidea</taxon>
        <taxon>Formicidae</taxon>
        <taxon>Myrmicinae</taxon>
        <taxon>Solenopsis</taxon>
    </lineage>
</organism>
<name>E9JBQ9_SOLIN</name>
<feature type="compositionally biased region" description="Polar residues" evidence="2">
    <location>
        <begin position="17"/>
        <end position="43"/>
    </location>
</feature>
<feature type="region of interest" description="Disordered" evidence="2">
    <location>
        <begin position="1"/>
        <end position="50"/>
    </location>
</feature>
<gene>
    <name evidence="3" type="ORF">SINV_01624</name>
</gene>
<sequence length="533" mass="63143">MMPERVKDLERVKKNEINTINTKSRSNANETENNRLSEPSNDGTYKRTSDTGEEYTCKEYTCKEMFDRLCNEEDTLIKKIELLILESQIEWQIIIQEVLNRIEVLNKMKKCDNYEQDRMERKRAHDETIKAERQLRKLVYTNYTIKPHAKRHVKKIIKDEQGRKRCKVRANVTFTDISEPSIRKEDKKKQVRNTFKIKIKLTEDKITSNAKMTTKQTSEIQYKNTDKKEFTIKKTYVDKHETNMETIYDIEMENQEKTDETKRQNTKKIIQKSNKLVTSTPIAKETDEHMVIPSKDATYGRFIEKTSDAKTENQDSINGMKQQDTRKNVQKSNKLVTSTPIAKDLDQYMAEPSTRYGSQRIETRTAQRNKRHKDSIIITESPKKINKRRTTVIKCQENKTEQIKEKIESLRKNKNVFQSQDDESEKRSITKNDKVVKTNDNITSIRNKKTDKQLRVEIKSLSINQIKYTVKRKREQQKEEIATRKKTNNGYKEEQKREERTKNNKTTDKRQKNAIIKAKKRISLRNEGSNTKY</sequence>
<keyword evidence="1" id="KW-0175">Coiled coil</keyword>
<evidence type="ECO:0000256" key="1">
    <source>
        <dbReference type="SAM" id="Coils"/>
    </source>
</evidence>
<dbReference type="HOGENOM" id="CLU_511246_0_0_1"/>
<feature type="compositionally biased region" description="Basic and acidic residues" evidence="2">
    <location>
        <begin position="1"/>
        <end position="16"/>
    </location>
</feature>
<feature type="compositionally biased region" description="Basic and acidic residues" evidence="2">
    <location>
        <begin position="491"/>
        <end position="511"/>
    </location>
</feature>
<evidence type="ECO:0000313" key="3">
    <source>
        <dbReference type="EMBL" id="EFZ09743.1"/>
    </source>
</evidence>
<feature type="region of interest" description="Disordered" evidence="2">
    <location>
        <begin position="308"/>
        <end position="333"/>
    </location>
</feature>
<protein>
    <submittedName>
        <fullName evidence="3">Uncharacterized protein</fullName>
    </submittedName>
</protein>
<feature type="region of interest" description="Disordered" evidence="2">
    <location>
        <begin position="473"/>
        <end position="533"/>
    </location>
</feature>